<evidence type="ECO:0000259" key="1">
    <source>
        <dbReference type="PROSITE" id="PS51186"/>
    </source>
</evidence>
<keyword evidence="2" id="KW-0687">Ribonucleoprotein</keyword>
<dbReference type="Gene3D" id="3.40.630.30">
    <property type="match status" value="1"/>
</dbReference>
<evidence type="ECO:0000313" key="3">
    <source>
        <dbReference type="Proteomes" id="UP000638648"/>
    </source>
</evidence>
<keyword evidence="2" id="KW-0689">Ribosomal protein</keyword>
<name>A0A927MUB4_9ACTN</name>
<organism evidence="2 3">
    <name type="scientific">Actinopolymorpha pittospori</name>
    <dbReference type="NCBI Taxonomy" id="648752"/>
    <lineage>
        <taxon>Bacteria</taxon>
        <taxon>Bacillati</taxon>
        <taxon>Actinomycetota</taxon>
        <taxon>Actinomycetes</taxon>
        <taxon>Propionibacteriales</taxon>
        <taxon>Actinopolymorphaceae</taxon>
        <taxon>Actinopolymorpha</taxon>
    </lineage>
</organism>
<dbReference type="EMBL" id="JADBEM010000001">
    <property type="protein sequence ID" value="MBE1606491.1"/>
    <property type="molecule type" value="Genomic_DNA"/>
</dbReference>
<evidence type="ECO:0000313" key="2">
    <source>
        <dbReference type="EMBL" id="MBE1606491.1"/>
    </source>
</evidence>
<dbReference type="InterPro" id="IPR000182">
    <property type="entry name" value="GNAT_dom"/>
</dbReference>
<dbReference type="GO" id="GO:0005840">
    <property type="term" value="C:ribosome"/>
    <property type="evidence" value="ECO:0007669"/>
    <property type="project" value="UniProtKB-KW"/>
</dbReference>
<comment type="caution">
    <text evidence="2">The sequence shown here is derived from an EMBL/GenBank/DDBJ whole genome shotgun (WGS) entry which is preliminary data.</text>
</comment>
<gene>
    <name evidence="2" type="ORF">HEB94_003339</name>
</gene>
<keyword evidence="3" id="KW-1185">Reference proteome</keyword>
<reference evidence="2" key="1">
    <citation type="submission" date="2020-10" db="EMBL/GenBank/DDBJ databases">
        <title>Sequencing the genomes of 1000 actinobacteria strains.</title>
        <authorList>
            <person name="Klenk H.-P."/>
        </authorList>
    </citation>
    <scope>NUCLEOTIDE SEQUENCE</scope>
    <source>
        <strain evidence="2">DSM 45354</strain>
    </source>
</reference>
<sequence>MAVEYAIRPPRPADATSLGHVHIRIWREAYVGLMPQQFLDKLDPRQSTIRWLTMLEQPDERVTRLIGLAEQEIVGFIAVGPARDDDAPTSTELQVINVLAAHHGTGLANQLLTAALGDAAAYLWVVEGNERALAFYRRHRFAVDGAAKKHPGTGVNELRMVRVGGKGLDSGEGLDAGGS</sequence>
<protein>
    <submittedName>
        <fullName evidence="2">Ribosomal protein S18 acetylase RimI-like enzyme</fullName>
    </submittedName>
</protein>
<feature type="domain" description="N-acetyltransferase" evidence="1">
    <location>
        <begin position="21"/>
        <end position="165"/>
    </location>
</feature>
<accession>A0A927MUB4</accession>
<proteinExistence type="predicted"/>
<dbReference type="PROSITE" id="PS51186">
    <property type="entry name" value="GNAT"/>
    <property type="match status" value="1"/>
</dbReference>
<dbReference type="RefSeq" id="WP_192750609.1">
    <property type="nucleotide sequence ID" value="NZ_BAABJL010000147.1"/>
</dbReference>
<dbReference type="SUPFAM" id="SSF55729">
    <property type="entry name" value="Acyl-CoA N-acyltransferases (Nat)"/>
    <property type="match status" value="1"/>
</dbReference>
<dbReference type="Proteomes" id="UP000638648">
    <property type="component" value="Unassembled WGS sequence"/>
</dbReference>
<dbReference type="GO" id="GO:0016747">
    <property type="term" value="F:acyltransferase activity, transferring groups other than amino-acyl groups"/>
    <property type="evidence" value="ECO:0007669"/>
    <property type="project" value="InterPro"/>
</dbReference>
<dbReference type="AlphaFoldDB" id="A0A927MUB4"/>
<dbReference type="InterPro" id="IPR016181">
    <property type="entry name" value="Acyl_CoA_acyltransferase"/>
</dbReference>
<dbReference type="Pfam" id="PF00583">
    <property type="entry name" value="Acetyltransf_1"/>
    <property type="match status" value="1"/>
</dbReference>